<dbReference type="Pfam" id="PF03080">
    <property type="entry name" value="Neprosin"/>
    <property type="match status" value="1"/>
</dbReference>
<gene>
    <name evidence="2" type="ORF">BVC80_9085g43</name>
</gene>
<comment type="caution">
    <text evidence="2">The sequence shown here is derived from an EMBL/GenBank/DDBJ whole genome shotgun (WGS) entry which is preliminary data.</text>
</comment>
<feature type="domain" description="Neprosin PEP catalytic" evidence="1">
    <location>
        <begin position="74"/>
        <end position="268"/>
    </location>
</feature>
<dbReference type="Gene3D" id="3.90.1320.10">
    <property type="entry name" value="Outer-capsid protein sigma 3, large lobe"/>
    <property type="match status" value="1"/>
</dbReference>
<dbReference type="Proteomes" id="UP000195402">
    <property type="component" value="Unassembled WGS sequence"/>
</dbReference>
<proteinExistence type="predicted"/>
<reference evidence="2 3" key="1">
    <citation type="journal article" date="2017" name="Mol. Plant">
        <title>The Genome of Medicinal Plant Macleaya cordata Provides New Insights into Benzylisoquinoline Alkaloids Metabolism.</title>
        <authorList>
            <person name="Liu X."/>
            <person name="Liu Y."/>
            <person name="Huang P."/>
            <person name="Ma Y."/>
            <person name="Qing Z."/>
            <person name="Tang Q."/>
            <person name="Cao H."/>
            <person name="Cheng P."/>
            <person name="Zheng Y."/>
            <person name="Yuan Z."/>
            <person name="Zhou Y."/>
            <person name="Liu J."/>
            <person name="Tang Z."/>
            <person name="Zhuo Y."/>
            <person name="Zhang Y."/>
            <person name="Yu L."/>
            <person name="Huang J."/>
            <person name="Yang P."/>
            <person name="Peng Q."/>
            <person name="Zhang J."/>
            <person name="Jiang W."/>
            <person name="Zhang Z."/>
            <person name="Lin K."/>
            <person name="Ro D.K."/>
            <person name="Chen X."/>
            <person name="Xiong X."/>
            <person name="Shang Y."/>
            <person name="Huang S."/>
            <person name="Zeng J."/>
        </authorList>
    </citation>
    <scope>NUCLEOTIDE SEQUENCE [LARGE SCALE GENOMIC DNA]</scope>
    <source>
        <strain evidence="3">cv. BLH2017</strain>
        <tissue evidence="2">Root</tissue>
    </source>
</reference>
<dbReference type="InParanoid" id="A0A200PR16"/>
<dbReference type="OrthoDB" id="1034053at2759"/>
<name>A0A200PR16_MACCD</name>
<evidence type="ECO:0000313" key="3">
    <source>
        <dbReference type="Proteomes" id="UP000195402"/>
    </source>
</evidence>
<dbReference type="STRING" id="56857.A0A200PR16"/>
<dbReference type="PANTHER" id="PTHR31589:SF223">
    <property type="entry name" value="PROTEIN, PUTATIVE (DUF239)-RELATED"/>
    <property type="match status" value="1"/>
</dbReference>
<organism evidence="2 3">
    <name type="scientific">Macleaya cordata</name>
    <name type="common">Five-seeded plume-poppy</name>
    <name type="synonym">Bocconia cordata</name>
    <dbReference type="NCBI Taxonomy" id="56857"/>
    <lineage>
        <taxon>Eukaryota</taxon>
        <taxon>Viridiplantae</taxon>
        <taxon>Streptophyta</taxon>
        <taxon>Embryophyta</taxon>
        <taxon>Tracheophyta</taxon>
        <taxon>Spermatophyta</taxon>
        <taxon>Magnoliopsida</taxon>
        <taxon>Ranunculales</taxon>
        <taxon>Papaveraceae</taxon>
        <taxon>Papaveroideae</taxon>
        <taxon>Macleaya</taxon>
    </lineage>
</organism>
<dbReference type="OMA" id="WGCEDSE"/>
<dbReference type="PANTHER" id="PTHR31589">
    <property type="entry name" value="PROTEIN, PUTATIVE (DUF239)-RELATED-RELATED"/>
    <property type="match status" value="1"/>
</dbReference>
<accession>A0A200PR16</accession>
<dbReference type="PROSITE" id="PS52045">
    <property type="entry name" value="NEPROSIN_PEP_CD"/>
    <property type="match status" value="1"/>
</dbReference>
<evidence type="ECO:0000313" key="2">
    <source>
        <dbReference type="EMBL" id="OVA00633.1"/>
    </source>
</evidence>
<dbReference type="AlphaFoldDB" id="A0A200PR16"/>
<protein>
    <recommendedName>
        <fullName evidence="1">Neprosin PEP catalytic domain-containing protein</fullName>
    </recommendedName>
</protein>
<evidence type="ECO:0000259" key="1">
    <source>
        <dbReference type="PROSITE" id="PS52045"/>
    </source>
</evidence>
<dbReference type="EMBL" id="MVGT01004289">
    <property type="protein sequence ID" value="OVA00633.1"/>
    <property type="molecule type" value="Genomic_DNA"/>
</dbReference>
<keyword evidence="3" id="KW-1185">Reference proteome</keyword>
<dbReference type="InterPro" id="IPR004314">
    <property type="entry name" value="Neprosin"/>
</dbReference>
<dbReference type="InterPro" id="IPR053168">
    <property type="entry name" value="Glutamic_endopeptidase"/>
</dbReference>
<sequence>MRQAPPLGNKKSEYGHGFECVNIDKQPGLEHPLLKNHIIQFFNREPNGPLGLRVQDKKCPSGRIPVPRRSISLKKGLKDGPYFYTMIRKVGHFLGTKGISTVAYPTVGHDGQFYRCKLWITGPEGTNQSSIQIGWEVFPKKYGDDMPHFFTFLTTDSYRTICYHMECTGYIQVSRIIVPSMIIYQSESAGSQFNIEISIQKERQTGNWWVRVGDEYVGYWPKGVLPNVDFAQNITWGCEDSEAYVPTMFDNGHSPHEGLELNFNNPLP</sequence>